<keyword evidence="2" id="KW-1185">Reference proteome</keyword>
<dbReference type="AlphaFoldDB" id="A0AA88IZE6"/>
<evidence type="ECO:0000313" key="2">
    <source>
        <dbReference type="Proteomes" id="UP001187415"/>
    </source>
</evidence>
<comment type="caution">
    <text evidence="1">The sequence shown here is derived from an EMBL/GenBank/DDBJ whole genome shotgun (WGS) entry which is preliminary data.</text>
</comment>
<evidence type="ECO:0000313" key="1">
    <source>
        <dbReference type="EMBL" id="KAK2822231.1"/>
    </source>
</evidence>
<dbReference type="EMBL" id="JAUPFM010000018">
    <property type="protein sequence ID" value="KAK2822231.1"/>
    <property type="molecule type" value="Genomic_DNA"/>
</dbReference>
<proteinExistence type="predicted"/>
<dbReference type="Proteomes" id="UP001187415">
    <property type="component" value="Unassembled WGS sequence"/>
</dbReference>
<gene>
    <name evidence="1" type="ORF">Q5P01_022296</name>
</gene>
<sequence>MTNQRSPCGVNGLLASGPCRAVIYCNKEAVGASLKNTRNSAGIRRLSPVERSAELRLSVHVKSPQRKVAFGGEWSLCSEQQ</sequence>
<organism evidence="1 2">
    <name type="scientific">Channa striata</name>
    <name type="common">Snakehead murrel</name>
    <name type="synonym">Ophicephalus striatus</name>
    <dbReference type="NCBI Taxonomy" id="64152"/>
    <lineage>
        <taxon>Eukaryota</taxon>
        <taxon>Metazoa</taxon>
        <taxon>Chordata</taxon>
        <taxon>Craniata</taxon>
        <taxon>Vertebrata</taxon>
        <taxon>Euteleostomi</taxon>
        <taxon>Actinopterygii</taxon>
        <taxon>Neopterygii</taxon>
        <taxon>Teleostei</taxon>
        <taxon>Neoteleostei</taxon>
        <taxon>Acanthomorphata</taxon>
        <taxon>Anabantaria</taxon>
        <taxon>Anabantiformes</taxon>
        <taxon>Channoidei</taxon>
        <taxon>Channidae</taxon>
        <taxon>Channa</taxon>
    </lineage>
</organism>
<reference evidence="1" key="1">
    <citation type="submission" date="2023-07" db="EMBL/GenBank/DDBJ databases">
        <title>Chromosome-level Genome Assembly of Striped Snakehead (Channa striata).</title>
        <authorList>
            <person name="Liu H."/>
        </authorList>
    </citation>
    <scope>NUCLEOTIDE SEQUENCE</scope>
    <source>
        <strain evidence="1">Gz</strain>
        <tissue evidence="1">Muscle</tissue>
    </source>
</reference>
<accession>A0AA88IZE6</accession>
<name>A0AA88IZE6_CHASR</name>
<protein>
    <submittedName>
        <fullName evidence="1">Uncharacterized protein</fullName>
    </submittedName>
</protein>